<evidence type="ECO:0000313" key="1">
    <source>
        <dbReference type="EMBL" id="CAE0345652.1"/>
    </source>
</evidence>
<protein>
    <submittedName>
        <fullName evidence="1">Uncharacterized protein</fullName>
    </submittedName>
</protein>
<name>A0A7S3J698_9SPIT</name>
<dbReference type="AlphaFoldDB" id="A0A7S3J698"/>
<sequence>MDSEQAKLQDQENFNREALTMEKEILVKSQLEESRKRNEIIENQKALQIQIFEKKKAKEISKLVDKNELIVLKSSMQKFDSASQKEREAKYNEKKRYREILDQQLKQSKEIRQYGNMTQVEKKLNKYDLYAYKHNDNNQYSLIPGFNSLK</sequence>
<accession>A0A7S3J698</accession>
<dbReference type="EMBL" id="HBII01010496">
    <property type="protein sequence ID" value="CAE0345652.1"/>
    <property type="molecule type" value="Transcribed_RNA"/>
</dbReference>
<gene>
    <name evidence="1" type="ORF">EHAR0213_LOCUS4562</name>
</gene>
<reference evidence="1" key="1">
    <citation type="submission" date="2021-01" db="EMBL/GenBank/DDBJ databases">
        <authorList>
            <person name="Corre E."/>
            <person name="Pelletier E."/>
            <person name="Niang G."/>
            <person name="Scheremetjew M."/>
            <person name="Finn R."/>
            <person name="Kale V."/>
            <person name="Holt S."/>
            <person name="Cochrane G."/>
            <person name="Meng A."/>
            <person name="Brown T."/>
            <person name="Cohen L."/>
        </authorList>
    </citation>
    <scope>NUCLEOTIDE SEQUENCE</scope>
    <source>
        <strain evidence="1">FSP1.4</strain>
    </source>
</reference>
<organism evidence="1">
    <name type="scientific">Euplotes harpa</name>
    <dbReference type="NCBI Taxonomy" id="151035"/>
    <lineage>
        <taxon>Eukaryota</taxon>
        <taxon>Sar</taxon>
        <taxon>Alveolata</taxon>
        <taxon>Ciliophora</taxon>
        <taxon>Intramacronucleata</taxon>
        <taxon>Spirotrichea</taxon>
        <taxon>Hypotrichia</taxon>
        <taxon>Euplotida</taxon>
        <taxon>Euplotidae</taxon>
        <taxon>Euplotes</taxon>
    </lineage>
</organism>
<proteinExistence type="predicted"/>